<feature type="domain" description="Guanylate cyclase" evidence="9">
    <location>
        <begin position="129"/>
        <end position="205"/>
    </location>
</feature>
<name>W2THY5_NECAM</name>
<evidence type="ECO:0000259" key="9">
    <source>
        <dbReference type="PROSITE" id="PS50125"/>
    </source>
</evidence>
<dbReference type="STRING" id="51031.W2THY5"/>
<dbReference type="OrthoDB" id="5862383at2759"/>
<evidence type="ECO:0000313" key="11">
    <source>
        <dbReference type="Proteomes" id="UP000053676"/>
    </source>
</evidence>
<keyword evidence="5" id="KW-1133">Transmembrane helix</keyword>
<keyword evidence="6" id="KW-0472">Membrane</keyword>
<dbReference type="KEGG" id="nai:NECAME_09065"/>
<dbReference type="SMART" id="SM00044">
    <property type="entry name" value="CYCc"/>
    <property type="match status" value="1"/>
</dbReference>
<keyword evidence="11" id="KW-1185">Reference proteome</keyword>
<gene>
    <name evidence="10" type="ORF">NECAME_09065</name>
</gene>
<accession>W2THY5</accession>
<reference evidence="11" key="1">
    <citation type="journal article" date="2014" name="Nat. Genet.">
        <title>Genome of the human hookworm Necator americanus.</title>
        <authorList>
            <person name="Tang Y.T."/>
            <person name="Gao X."/>
            <person name="Rosa B.A."/>
            <person name="Abubucker S."/>
            <person name="Hallsworth-Pepin K."/>
            <person name="Martin J."/>
            <person name="Tyagi R."/>
            <person name="Heizer E."/>
            <person name="Zhang X."/>
            <person name="Bhonagiri-Palsikar V."/>
            <person name="Minx P."/>
            <person name="Warren W.C."/>
            <person name="Wang Q."/>
            <person name="Zhan B."/>
            <person name="Hotez P.J."/>
            <person name="Sternberg P.W."/>
            <person name="Dougall A."/>
            <person name="Gaze S.T."/>
            <person name="Mulvenna J."/>
            <person name="Sotillo J."/>
            <person name="Ranganathan S."/>
            <person name="Rabelo E.M."/>
            <person name="Wilson R.K."/>
            <person name="Felgner P.L."/>
            <person name="Bethony J."/>
            <person name="Hawdon J.M."/>
            <person name="Gasser R.B."/>
            <person name="Loukas A."/>
            <person name="Mitreva M."/>
        </authorList>
    </citation>
    <scope>NUCLEOTIDE SEQUENCE [LARGE SCALE GENOMIC DNA]</scope>
</reference>
<dbReference type="Pfam" id="PF00211">
    <property type="entry name" value="Guanylate_cyc"/>
    <property type="match status" value="1"/>
</dbReference>
<dbReference type="PROSITE" id="PS50125">
    <property type="entry name" value="GUANYLATE_CYCLASE_2"/>
    <property type="match status" value="1"/>
</dbReference>
<evidence type="ECO:0000256" key="6">
    <source>
        <dbReference type="ARBA" id="ARBA00023136"/>
    </source>
</evidence>
<dbReference type="GO" id="GO:0000166">
    <property type="term" value="F:nucleotide binding"/>
    <property type="evidence" value="ECO:0007669"/>
    <property type="project" value="UniProtKB-KW"/>
</dbReference>
<evidence type="ECO:0000256" key="3">
    <source>
        <dbReference type="ARBA" id="ARBA00022692"/>
    </source>
</evidence>
<evidence type="ECO:0000256" key="8">
    <source>
        <dbReference type="ARBA" id="ARBA00023239"/>
    </source>
</evidence>
<evidence type="ECO:0000256" key="4">
    <source>
        <dbReference type="ARBA" id="ARBA00022741"/>
    </source>
</evidence>
<dbReference type="PANTHER" id="PTHR11920">
    <property type="entry name" value="GUANYLYL CYCLASE"/>
    <property type="match status" value="1"/>
</dbReference>
<evidence type="ECO:0000256" key="5">
    <source>
        <dbReference type="ARBA" id="ARBA00022989"/>
    </source>
</evidence>
<dbReference type="InterPro" id="IPR001054">
    <property type="entry name" value="A/G_cyclase"/>
</dbReference>
<proteinExistence type="predicted"/>
<evidence type="ECO:0000256" key="1">
    <source>
        <dbReference type="ARBA" id="ARBA00001436"/>
    </source>
</evidence>
<dbReference type="PANTHER" id="PTHR11920:SF255">
    <property type="entry name" value="RECEPTOR-TYPE GUANYLATE CYCLASE GCY-25"/>
    <property type="match status" value="1"/>
</dbReference>
<dbReference type="GO" id="GO:0007168">
    <property type="term" value="P:receptor guanylyl cyclase signaling pathway"/>
    <property type="evidence" value="ECO:0007669"/>
    <property type="project" value="TreeGrafter"/>
</dbReference>
<dbReference type="GO" id="GO:0001653">
    <property type="term" value="F:peptide receptor activity"/>
    <property type="evidence" value="ECO:0007669"/>
    <property type="project" value="TreeGrafter"/>
</dbReference>
<dbReference type="Gene3D" id="6.10.250.780">
    <property type="match status" value="1"/>
</dbReference>
<keyword evidence="8" id="KW-0456">Lyase</keyword>
<dbReference type="InterPro" id="IPR050401">
    <property type="entry name" value="Cyclic_nucleotide_synthase"/>
</dbReference>
<keyword evidence="4" id="KW-0547">Nucleotide-binding</keyword>
<dbReference type="Proteomes" id="UP000053676">
    <property type="component" value="Unassembled WGS sequence"/>
</dbReference>
<organism evidence="10 11">
    <name type="scientific">Necator americanus</name>
    <name type="common">Human hookworm</name>
    <dbReference type="NCBI Taxonomy" id="51031"/>
    <lineage>
        <taxon>Eukaryota</taxon>
        <taxon>Metazoa</taxon>
        <taxon>Ecdysozoa</taxon>
        <taxon>Nematoda</taxon>
        <taxon>Chromadorea</taxon>
        <taxon>Rhabditida</taxon>
        <taxon>Rhabditina</taxon>
        <taxon>Rhabditomorpha</taxon>
        <taxon>Strongyloidea</taxon>
        <taxon>Ancylostomatidae</taxon>
        <taxon>Bunostominae</taxon>
        <taxon>Necator</taxon>
    </lineage>
</organism>
<keyword evidence="7" id="KW-0325">Glycoprotein</keyword>
<dbReference type="GO" id="GO:0004383">
    <property type="term" value="F:guanylate cyclase activity"/>
    <property type="evidence" value="ECO:0007669"/>
    <property type="project" value="UniProtKB-EC"/>
</dbReference>
<sequence>MVTAICQMDKGEPFYPSIPEDNGYTLRLTSVMQQCWSSKLDVRPALYAVSDAIAREFEKEGKGNLVDQMLRTIDDYQKNIETMISERTKFLEDALARTEDLLFHIMPRKVAEDLREGLPVHPEMHASVSVLVADVCKFTELCEACIPVIEILQDLYSSFDQIVSQYDTFKVENVGDNYLLVSGLTGIPHHLSEICKIGIEIMHVR</sequence>
<dbReference type="EMBL" id="KI659029">
    <property type="protein sequence ID" value="ETN80642.1"/>
    <property type="molecule type" value="Genomic_DNA"/>
</dbReference>
<dbReference type="OMA" id="HHDVYKM"/>
<evidence type="ECO:0000256" key="2">
    <source>
        <dbReference type="ARBA" id="ARBA00004370"/>
    </source>
</evidence>
<comment type="catalytic activity">
    <reaction evidence="1">
        <text>GTP = 3',5'-cyclic GMP + diphosphate</text>
        <dbReference type="Rhea" id="RHEA:13665"/>
        <dbReference type="ChEBI" id="CHEBI:33019"/>
        <dbReference type="ChEBI" id="CHEBI:37565"/>
        <dbReference type="ChEBI" id="CHEBI:57746"/>
        <dbReference type="EC" id="4.6.1.2"/>
    </reaction>
</comment>
<dbReference type="AlphaFoldDB" id="W2THY5"/>
<dbReference type="GO" id="GO:0004016">
    <property type="term" value="F:adenylate cyclase activity"/>
    <property type="evidence" value="ECO:0007669"/>
    <property type="project" value="TreeGrafter"/>
</dbReference>
<dbReference type="GO" id="GO:0005886">
    <property type="term" value="C:plasma membrane"/>
    <property type="evidence" value="ECO:0007669"/>
    <property type="project" value="TreeGrafter"/>
</dbReference>
<evidence type="ECO:0000256" key="7">
    <source>
        <dbReference type="ARBA" id="ARBA00023180"/>
    </source>
</evidence>
<comment type="subcellular location">
    <subcellularLocation>
        <location evidence="2">Membrane</location>
    </subcellularLocation>
</comment>
<evidence type="ECO:0000313" key="10">
    <source>
        <dbReference type="EMBL" id="ETN80642.1"/>
    </source>
</evidence>
<keyword evidence="3" id="KW-0812">Transmembrane</keyword>
<dbReference type="GO" id="GO:0035556">
    <property type="term" value="P:intracellular signal transduction"/>
    <property type="evidence" value="ECO:0007669"/>
    <property type="project" value="InterPro"/>
</dbReference>
<dbReference type="SUPFAM" id="SSF55073">
    <property type="entry name" value="Nucleotide cyclase"/>
    <property type="match status" value="1"/>
</dbReference>
<dbReference type="Gene3D" id="3.30.70.1230">
    <property type="entry name" value="Nucleotide cyclase"/>
    <property type="match status" value="1"/>
</dbReference>
<protein>
    <recommendedName>
        <fullName evidence="9">Guanylate cyclase domain-containing protein</fullName>
    </recommendedName>
</protein>
<dbReference type="InterPro" id="IPR029787">
    <property type="entry name" value="Nucleotide_cyclase"/>
</dbReference>